<feature type="chain" id="PRO_5036081011" description="Lipoprotein" evidence="1">
    <location>
        <begin position="19"/>
        <end position="183"/>
    </location>
</feature>
<comment type="caution">
    <text evidence="2">The sequence shown here is derived from an EMBL/GenBank/DDBJ whole genome shotgun (WGS) entry which is preliminary data.</text>
</comment>
<evidence type="ECO:0000256" key="1">
    <source>
        <dbReference type="SAM" id="SignalP"/>
    </source>
</evidence>
<evidence type="ECO:0000313" key="5">
    <source>
        <dbReference type="Proteomes" id="UP000284161"/>
    </source>
</evidence>
<organism evidence="2 4">
    <name type="scientific">Bacteroides stercoris</name>
    <dbReference type="NCBI Taxonomy" id="46506"/>
    <lineage>
        <taxon>Bacteria</taxon>
        <taxon>Pseudomonadati</taxon>
        <taxon>Bacteroidota</taxon>
        <taxon>Bacteroidia</taxon>
        <taxon>Bacteroidales</taxon>
        <taxon>Bacteroidaceae</taxon>
        <taxon>Bacteroides</taxon>
    </lineage>
</organism>
<protein>
    <recommendedName>
        <fullName evidence="6">Lipoprotein</fullName>
    </recommendedName>
</protein>
<evidence type="ECO:0000313" key="4">
    <source>
        <dbReference type="Proteomes" id="UP000261223"/>
    </source>
</evidence>
<sequence>MKKILFFILMAASLFMYSCESNDDSSPDNNPVDTEFSTDRSIHIKAFSSENARTFSTTYKETGCSECNADGTEFDAILFDKNSSNKTYRYILNIKVSPQKDIKKGDKLTMVGGFFAGSKDDFLKYQPKNITGEITVEEVYKEKGIILSFNNLSWTNSPNGGTIYNLTGKLAFTYPNYNPLANK</sequence>
<feature type="signal peptide" evidence="1">
    <location>
        <begin position="1"/>
        <end position="18"/>
    </location>
</feature>
<proteinExistence type="predicted"/>
<dbReference type="RefSeq" id="WP_005810748.1">
    <property type="nucleotide sequence ID" value="NZ_QRUB01000014.1"/>
</dbReference>
<dbReference type="EMBL" id="QSSV01000028">
    <property type="protein sequence ID" value="RGM09830.1"/>
    <property type="molecule type" value="Genomic_DNA"/>
</dbReference>
<reference evidence="4 5" key="1">
    <citation type="submission" date="2018-08" db="EMBL/GenBank/DDBJ databases">
        <title>A genome reference for cultivated species of the human gut microbiota.</title>
        <authorList>
            <person name="Zou Y."/>
            <person name="Xue W."/>
            <person name="Luo G."/>
        </authorList>
    </citation>
    <scope>NUCLEOTIDE SEQUENCE [LARGE SCALE GENOMIC DNA]</scope>
    <source>
        <strain evidence="3 5">AF25-6</strain>
        <strain evidence="2 4">TF03-6</strain>
    </source>
</reference>
<dbReference type="Proteomes" id="UP000261223">
    <property type="component" value="Unassembled WGS sequence"/>
</dbReference>
<keyword evidence="1" id="KW-0732">Signal</keyword>
<dbReference type="Proteomes" id="UP000284161">
    <property type="component" value="Unassembled WGS sequence"/>
</dbReference>
<dbReference type="AlphaFoldDB" id="A0A3E4UK39"/>
<evidence type="ECO:0000313" key="3">
    <source>
        <dbReference type="EMBL" id="RGR26873.1"/>
    </source>
</evidence>
<dbReference type="PROSITE" id="PS51257">
    <property type="entry name" value="PROKAR_LIPOPROTEIN"/>
    <property type="match status" value="1"/>
</dbReference>
<dbReference type="EMBL" id="QRUB01000014">
    <property type="protein sequence ID" value="RGR26873.1"/>
    <property type="molecule type" value="Genomic_DNA"/>
</dbReference>
<name>A0A3E4UK39_BACSE</name>
<gene>
    <name evidence="3" type="ORF">DWY58_12875</name>
    <name evidence="2" type="ORF">DXC34_16505</name>
</gene>
<accession>A0A3E4UK39</accession>
<evidence type="ECO:0008006" key="6">
    <source>
        <dbReference type="Google" id="ProtNLM"/>
    </source>
</evidence>
<evidence type="ECO:0000313" key="2">
    <source>
        <dbReference type="EMBL" id="RGM09830.1"/>
    </source>
</evidence>